<reference evidence="5 6" key="2">
    <citation type="journal article" date="2022" name="Int. J. Syst. Evol. Microbiol.">
        <title>Strains of Bradyrhizobium barranii sp. nov. associated with legumes native to Canada are symbionts of soybeans and belong to different subspecies (subsp. barranii subsp. nov. and subsp. apii subsp. nov.) and symbiovars (sv. glycinearum and sv. septentrionale).</title>
        <authorList>
            <person name="Bromfield E.S.P."/>
            <person name="Cloutier S."/>
            <person name="Wasai-Hara S."/>
            <person name="Minamisawa K."/>
        </authorList>
    </citation>
    <scope>NUCLEOTIDE SEQUENCE [LARGE SCALE GENOMIC DNA]</scope>
    <source>
        <strain evidence="5 6">144S4</strain>
    </source>
</reference>
<organism evidence="4">
    <name type="scientific">Bradyrhizobium barranii subsp. barranii</name>
    <dbReference type="NCBI Taxonomy" id="2823807"/>
    <lineage>
        <taxon>Bacteria</taxon>
        <taxon>Pseudomonadati</taxon>
        <taxon>Pseudomonadota</taxon>
        <taxon>Alphaproteobacteria</taxon>
        <taxon>Hyphomicrobiales</taxon>
        <taxon>Nitrobacteraceae</taxon>
        <taxon>Bradyrhizobium</taxon>
        <taxon>Bradyrhizobium barranii</taxon>
    </lineage>
</organism>
<dbReference type="AlphaFoldDB" id="A0A939M7L5"/>
<evidence type="ECO:0000313" key="6">
    <source>
        <dbReference type="Proteomes" id="UP000664702"/>
    </source>
</evidence>
<name>A0A939M7L5_9BRAD</name>
<evidence type="ECO:0000313" key="5">
    <source>
        <dbReference type="EMBL" id="UEM17307.1"/>
    </source>
</evidence>
<dbReference type="PANTHER" id="PTHR30349">
    <property type="entry name" value="PHAGE INTEGRASE-RELATED"/>
    <property type="match status" value="1"/>
</dbReference>
<proteinExistence type="predicted"/>
<dbReference type="GO" id="GO:0006310">
    <property type="term" value="P:DNA recombination"/>
    <property type="evidence" value="ECO:0007669"/>
    <property type="project" value="UniProtKB-KW"/>
</dbReference>
<dbReference type="PANTHER" id="PTHR30349:SF64">
    <property type="entry name" value="PROPHAGE INTEGRASE INTD-RELATED"/>
    <property type="match status" value="1"/>
</dbReference>
<dbReference type="Pfam" id="PF00589">
    <property type="entry name" value="Phage_integrase"/>
    <property type="match status" value="1"/>
</dbReference>
<dbReference type="EMBL" id="CP086136">
    <property type="protein sequence ID" value="UEM17307.1"/>
    <property type="molecule type" value="Genomic_DNA"/>
</dbReference>
<evidence type="ECO:0000313" key="4">
    <source>
        <dbReference type="EMBL" id="MBO1864554.1"/>
    </source>
</evidence>
<accession>A0A939M7L5</accession>
<dbReference type="InterPro" id="IPR011010">
    <property type="entry name" value="DNA_brk_join_enz"/>
</dbReference>
<dbReference type="CDD" id="cd00796">
    <property type="entry name" value="INT_Rci_Hp1_C"/>
    <property type="match status" value="1"/>
</dbReference>
<dbReference type="SUPFAM" id="SSF56349">
    <property type="entry name" value="DNA breaking-rejoining enzymes"/>
    <property type="match status" value="1"/>
</dbReference>
<dbReference type="InterPro" id="IPR002104">
    <property type="entry name" value="Integrase_catalytic"/>
</dbReference>
<dbReference type="Proteomes" id="UP000664702">
    <property type="component" value="Chromosome"/>
</dbReference>
<sequence length="381" mass="44236">MSLYRPKRSPFWHYDFRIDSYRFSGSTKLRHEDDAARLEEARKADAQIIVDRIRAAGAEPLTFKAACDRWWSTHGSRLADAKIKSALERLVEIIGARTYLHDINDDVVSRMVEERSKDVRRDHVDDKGRQLYRPITPTTVNRSIDLLRRVMRRARDNWNAAIIREPVWKKHKQKEIKRPVREISAAEETTLDQVEDIDFAELRRFAIITGLRRANLVLTWSQVDFDLAVIRVMTKGGVPRVLPLSAEAYEILWKRRGQHAEYVFTFKAQRTWKKHPKNGEARIKGKRYPITYYGIGSNKRKWKKAGVDARIHDLRHTTGMRTLRKTGNLRVVQKILGHTDIAITAKFYTDATVEDMRAAMEATAPRQVEQSQPKAIEKKGA</sequence>
<keyword evidence="2" id="KW-0233">DNA recombination</keyword>
<dbReference type="GO" id="GO:0015074">
    <property type="term" value="P:DNA integration"/>
    <property type="evidence" value="ECO:0007669"/>
    <property type="project" value="UniProtKB-KW"/>
</dbReference>
<dbReference type="PROSITE" id="PS51898">
    <property type="entry name" value="TYR_RECOMBINASE"/>
    <property type="match status" value="1"/>
</dbReference>
<dbReference type="EMBL" id="JAGEMI010000001">
    <property type="protein sequence ID" value="MBO1864554.1"/>
    <property type="molecule type" value="Genomic_DNA"/>
</dbReference>
<dbReference type="RefSeq" id="WP_208086685.1">
    <property type="nucleotide sequence ID" value="NZ_CP086136.1"/>
</dbReference>
<keyword evidence="1" id="KW-0229">DNA integration</keyword>
<dbReference type="GO" id="GO:0003677">
    <property type="term" value="F:DNA binding"/>
    <property type="evidence" value="ECO:0007669"/>
    <property type="project" value="InterPro"/>
</dbReference>
<protein>
    <submittedName>
        <fullName evidence="4">Site-specific integrase</fullName>
    </submittedName>
</protein>
<dbReference type="InterPro" id="IPR013762">
    <property type="entry name" value="Integrase-like_cat_sf"/>
</dbReference>
<feature type="domain" description="Tyr recombinase" evidence="3">
    <location>
        <begin position="178"/>
        <end position="361"/>
    </location>
</feature>
<dbReference type="KEGG" id="bban:J4G43_025595"/>
<evidence type="ECO:0000256" key="2">
    <source>
        <dbReference type="ARBA" id="ARBA00023172"/>
    </source>
</evidence>
<reference evidence="4" key="1">
    <citation type="submission" date="2021-03" db="EMBL/GenBank/DDBJ databases">
        <title>Whole Genome Sequence of Bradyrhizobium sp. Strain 144S4.</title>
        <authorList>
            <person name="Bromfield E.S.P."/>
            <person name="Cloutier S."/>
        </authorList>
    </citation>
    <scope>NUCLEOTIDE SEQUENCE [LARGE SCALE GENOMIC DNA]</scope>
    <source>
        <strain evidence="4">144S4</strain>
    </source>
</reference>
<dbReference type="Gene3D" id="1.10.443.10">
    <property type="entry name" value="Intergrase catalytic core"/>
    <property type="match status" value="1"/>
</dbReference>
<evidence type="ECO:0000256" key="1">
    <source>
        <dbReference type="ARBA" id="ARBA00022908"/>
    </source>
</evidence>
<gene>
    <name evidence="5" type="ORF">J4G43_025595</name>
    <name evidence="4" type="ORF">J4G43_27605</name>
</gene>
<dbReference type="InterPro" id="IPR050090">
    <property type="entry name" value="Tyrosine_recombinase_XerCD"/>
</dbReference>
<evidence type="ECO:0000259" key="3">
    <source>
        <dbReference type="PROSITE" id="PS51898"/>
    </source>
</evidence>